<evidence type="ECO:0000313" key="7">
    <source>
        <dbReference type="Proteomes" id="UP001151287"/>
    </source>
</evidence>
<dbReference type="SMART" id="SM00043">
    <property type="entry name" value="CY"/>
    <property type="match status" value="1"/>
</dbReference>
<dbReference type="Proteomes" id="UP001151287">
    <property type="component" value="Unassembled WGS sequence"/>
</dbReference>
<keyword evidence="2 4" id="KW-0646">Protease inhibitor</keyword>
<sequence>MLFCGSYSISQNNRKKKGEKDLLSEKEEMAMPGGIRDVAGTENDLETVNLARFAIDEHNKKSNAGLEFSRVVKVQKQVVAGTMHHLTIEAVDTSKKKSVLEAKVWEKPWENFRSLHEIKHLGDSTSA</sequence>
<dbReference type="InterPro" id="IPR046350">
    <property type="entry name" value="Cystatin_sf"/>
</dbReference>
<dbReference type="PROSITE" id="PS00287">
    <property type="entry name" value="CYSTATIN"/>
    <property type="match status" value="1"/>
</dbReference>
<evidence type="ECO:0000256" key="3">
    <source>
        <dbReference type="ARBA" id="ARBA00022704"/>
    </source>
</evidence>
<evidence type="ECO:0000259" key="5">
    <source>
        <dbReference type="SMART" id="SM00043"/>
    </source>
</evidence>
<dbReference type="InterPro" id="IPR018073">
    <property type="entry name" value="Prot_inh_cystat_CS"/>
</dbReference>
<protein>
    <recommendedName>
        <fullName evidence="4">Cysteine proteinase inhibitor</fullName>
    </recommendedName>
</protein>
<dbReference type="CDD" id="cd00042">
    <property type="entry name" value="CY"/>
    <property type="match status" value="1"/>
</dbReference>
<reference evidence="6" key="1">
    <citation type="journal article" date="2022" name="Cell">
        <title>Repeat-based holocentromeres influence genome architecture and karyotype evolution.</title>
        <authorList>
            <person name="Hofstatter P.G."/>
            <person name="Thangavel G."/>
            <person name="Lux T."/>
            <person name="Neumann P."/>
            <person name="Vondrak T."/>
            <person name="Novak P."/>
            <person name="Zhang M."/>
            <person name="Costa L."/>
            <person name="Castellani M."/>
            <person name="Scott A."/>
            <person name="Toegelov H."/>
            <person name="Fuchs J."/>
            <person name="Mata-Sucre Y."/>
            <person name="Dias Y."/>
            <person name="Vanzela A.L.L."/>
            <person name="Huettel B."/>
            <person name="Almeida C.C.S."/>
            <person name="Simkova H."/>
            <person name="Souza G."/>
            <person name="Pedrosa-Harand A."/>
            <person name="Macas J."/>
            <person name="Mayer K.F.X."/>
            <person name="Houben A."/>
            <person name="Marques A."/>
        </authorList>
    </citation>
    <scope>NUCLEOTIDE SEQUENCE</scope>
    <source>
        <strain evidence="6">RhyBre1mFocal</strain>
    </source>
</reference>
<evidence type="ECO:0000256" key="1">
    <source>
        <dbReference type="ARBA" id="ARBA00007233"/>
    </source>
</evidence>
<evidence type="ECO:0000313" key="6">
    <source>
        <dbReference type="EMBL" id="KAJ1686779.1"/>
    </source>
</evidence>
<dbReference type="Gene3D" id="3.10.450.10">
    <property type="match status" value="1"/>
</dbReference>
<dbReference type="Pfam" id="PF16845">
    <property type="entry name" value="SQAPI"/>
    <property type="match status" value="1"/>
</dbReference>
<organism evidence="6 7">
    <name type="scientific">Rhynchospora breviuscula</name>
    <dbReference type="NCBI Taxonomy" id="2022672"/>
    <lineage>
        <taxon>Eukaryota</taxon>
        <taxon>Viridiplantae</taxon>
        <taxon>Streptophyta</taxon>
        <taxon>Embryophyta</taxon>
        <taxon>Tracheophyta</taxon>
        <taxon>Spermatophyta</taxon>
        <taxon>Magnoliopsida</taxon>
        <taxon>Liliopsida</taxon>
        <taxon>Poales</taxon>
        <taxon>Cyperaceae</taxon>
        <taxon>Cyperoideae</taxon>
        <taxon>Rhynchosporeae</taxon>
        <taxon>Rhynchospora</taxon>
    </lineage>
</organism>
<evidence type="ECO:0000256" key="4">
    <source>
        <dbReference type="RuleBase" id="RU362130"/>
    </source>
</evidence>
<dbReference type="PANTHER" id="PTHR11413">
    <property type="entry name" value="CYSTATIN FAMILY MEMBER"/>
    <property type="match status" value="1"/>
</dbReference>
<dbReference type="GO" id="GO:0004869">
    <property type="term" value="F:cysteine-type endopeptidase inhibitor activity"/>
    <property type="evidence" value="ECO:0007669"/>
    <property type="project" value="UniProtKB-KW"/>
</dbReference>
<dbReference type="InterPro" id="IPR027214">
    <property type="entry name" value="Cystatin"/>
</dbReference>
<keyword evidence="7" id="KW-1185">Reference proteome</keyword>
<gene>
    <name evidence="6" type="ORF">LUZ63_018169</name>
</gene>
<dbReference type="EMBL" id="JAMQYH010000005">
    <property type="protein sequence ID" value="KAJ1686779.1"/>
    <property type="molecule type" value="Genomic_DNA"/>
</dbReference>
<dbReference type="SUPFAM" id="SSF54403">
    <property type="entry name" value="Cystatin/monellin"/>
    <property type="match status" value="1"/>
</dbReference>
<dbReference type="PANTHER" id="PTHR11413:SF110">
    <property type="entry name" value="CYSTEINE PROTEINASE INHIBITOR 6"/>
    <property type="match status" value="1"/>
</dbReference>
<comment type="similarity">
    <text evidence="1 4">Belongs to the cystatin family. Phytocystatin subfamily.</text>
</comment>
<dbReference type="AlphaFoldDB" id="A0A9Q0C3W7"/>
<name>A0A9Q0C3W7_9POAL</name>
<comment type="caution">
    <text evidence="6">The sequence shown here is derived from an EMBL/GenBank/DDBJ whole genome shotgun (WGS) entry which is preliminary data.</text>
</comment>
<keyword evidence="3 4" id="KW-0789">Thiol protease inhibitor</keyword>
<feature type="domain" description="Cystatin" evidence="5">
    <location>
        <begin position="30"/>
        <end position="121"/>
    </location>
</feature>
<accession>A0A9Q0C3W7</accession>
<proteinExistence type="inferred from homology"/>
<evidence type="ECO:0000256" key="2">
    <source>
        <dbReference type="ARBA" id="ARBA00022690"/>
    </source>
</evidence>
<dbReference type="InterPro" id="IPR000010">
    <property type="entry name" value="Cystatin_dom"/>
</dbReference>
<dbReference type="OrthoDB" id="1908104at2759"/>